<evidence type="ECO:0000256" key="2">
    <source>
        <dbReference type="ARBA" id="ARBA00004496"/>
    </source>
</evidence>
<reference evidence="15" key="1">
    <citation type="submission" date="2020-04" db="EMBL/GenBank/DDBJ databases">
        <authorList>
            <person name="Alioto T."/>
            <person name="Alioto T."/>
            <person name="Gomez Garrido J."/>
        </authorList>
    </citation>
    <scope>NUCLEOTIDE SEQUENCE</scope>
    <source>
        <strain evidence="15">A484AB</strain>
    </source>
</reference>
<dbReference type="Pfam" id="PF00069">
    <property type="entry name" value="Pkinase"/>
    <property type="match status" value="1"/>
</dbReference>
<dbReference type="SMART" id="SM00220">
    <property type="entry name" value="S_TKc"/>
    <property type="match status" value="1"/>
</dbReference>
<dbReference type="InterPro" id="IPR046375">
    <property type="entry name" value="IKBKB_SDD_sf"/>
</dbReference>
<dbReference type="Proteomes" id="UP001152795">
    <property type="component" value="Unassembled WGS sequence"/>
</dbReference>
<evidence type="ECO:0000256" key="14">
    <source>
        <dbReference type="SAM" id="MobiDB-lite"/>
    </source>
</evidence>
<evidence type="ECO:0000256" key="9">
    <source>
        <dbReference type="ARBA" id="ARBA00022777"/>
    </source>
</evidence>
<comment type="catalytic activity">
    <reaction evidence="12">
        <text>L-seryl-[I-kappa-B protein] + ATP = O-phospho-L-seryl-[I-kappa-B protein] + ADP + H(+)</text>
        <dbReference type="Rhea" id="RHEA:19073"/>
        <dbReference type="Rhea" id="RHEA-COMP:13698"/>
        <dbReference type="Rhea" id="RHEA-COMP:13699"/>
        <dbReference type="ChEBI" id="CHEBI:15378"/>
        <dbReference type="ChEBI" id="CHEBI:29999"/>
        <dbReference type="ChEBI" id="CHEBI:30616"/>
        <dbReference type="ChEBI" id="CHEBI:83421"/>
        <dbReference type="ChEBI" id="CHEBI:456216"/>
        <dbReference type="EC" id="2.7.11.10"/>
    </reaction>
</comment>
<evidence type="ECO:0000256" key="7">
    <source>
        <dbReference type="ARBA" id="ARBA00022679"/>
    </source>
</evidence>
<evidence type="ECO:0000256" key="3">
    <source>
        <dbReference type="ARBA" id="ARBA00012442"/>
    </source>
</evidence>
<dbReference type="InterPro" id="IPR011009">
    <property type="entry name" value="Kinase-like_dom_sf"/>
</dbReference>
<dbReference type="AlphaFoldDB" id="A0A6S7GZ35"/>
<comment type="caution">
    <text evidence="15">The sequence shown here is derived from an EMBL/GenBank/DDBJ whole genome shotgun (WGS) entry which is preliminary data.</text>
</comment>
<evidence type="ECO:0000256" key="11">
    <source>
        <dbReference type="ARBA" id="ARBA00023242"/>
    </source>
</evidence>
<feature type="coiled-coil region" evidence="13">
    <location>
        <begin position="511"/>
        <end position="569"/>
    </location>
</feature>
<evidence type="ECO:0000256" key="5">
    <source>
        <dbReference type="ARBA" id="ARBA00022527"/>
    </source>
</evidence>
<dbReference type="GO" id="GO:0008385">
    <property type="term" value="C:IkappaB kinase complex"/>
    <property type="evidence" value="ECO:0007669"/>
    <property type="project" value="TreeGrafter"/>
</dbReference>
<feature type="region of interest" description="Disordered" evidence="14">
    <location>
        <begin position="661"/>
        <end position="688"/>
    </location>
</feature>
<dbReference type="GO" id="GO:0045944">
    <property type="term" value="P:positive regulation of transcription by RNA polymerase II"/>
    <property type="evidence" value="ECO:0007669"/>
    <property type="project" value="TreeGrafter"/>
</dbReference>
<dbReference type="PROSITE" id="PS00108">
    <property type="entry name" value="PROTEIN_KINASE_ST"/>
    <property type="match status" value="1"/>
</dbReference>
<keyword evidence="5" id="KW-0723">Serine/threonine-protein kinase</keyword>
<name>A0A6S7GZ35_PARCT</name>
<dbReference type="SUPFAM" id="SSF56112">
    <property type="entry name" value="Protein kinase-like (PK-like)"/>
    <property type="match status" value="1"/>
</dbReference>
<dbReference type="Gene3D" id="1.20.1270.250">
    <property type="match status" value="1"/>
</dbReference>
<dbReference type="InterPro" id="IPR041185">
    <property type="entry name" value="IKBKB_SDD"/>
</dbReference>
<keyword evidence="16" id="KW-1185">Reference proteome</keyword>
<sequence length="688" mass="80661">MAERRKIGDWIESGYLGSGTFGMVKLWHNEVTKAKIALKTCRNDPPLSEKNRERWRQEVEFLKRIKHPNIIETRPLPEELVEEGRRMKFLPALCMEYCEGGDLRKTLSTTENCCGLKETMIIRVCEDIANAIECLHKENIAHRDLKPENIVICQSGSKNIYKVIDLGYAKQADQAGLWHSFVGTQYYLAPEILTGQKYTLKVDLWSFGILLYECCTGNRPFPGHCQELYESMRSKEQQFIAVTFEDENDMLVYRDKLPEVNRLNCVLQRKFEKLFRLLLDGNPSRRGSCETDAGTRSWRDCVDEIRNTKVIEVFCIDLYKQFAYELTSNFSLKELQSLLEKDTGIPSEHQELFTHDGSDLTSLSSATACLTAFMFNKAFNPKLELRYKHELPSILLKMLEDPEAFSKRSTKRHMEVYKHSVFFIHRQIENNKCLIRGLKALVIRLLKWSRQEFTVRSETVGQRVTELRSVFSFFDQSLRTDLKNYESKCSTFKNGVTRDMPDFEAWRRVDINNILREASEIFKRKSELQNKIATMKNNERVSKTPERSMQQLTQRAKEIQSRYENMKASMRNQPGMKKPEDKSSCWKDKIGTVRDTIKMILKEVEKINEEFYHFLRELFILRQELENFIPTLKGLETKTIELGGKIREWQQSRQEQIWKLLSRSNDKEEKAEKDQASSQQRPAVNPRR</sequence>
<evidence type="ECO:0000256" key="4">
    <source>
        <dbReference type="ARBA" id="ARBA00022490"/>
    </source>
</evidence>
<keyword evidence="13" id="KW-0175">Coiled coil</keyword>
<dbReference type="EC" id="2.7.11.10" evidence="3"/>
<keyword evidence="11" id="KW-0539">Nucleus</keyword>
<comment type="subcellular location">
    <subcellularLocation>
        <location evidence="2">Cytoplasm</location>
    </subcellularLocation>
    <subcellularLocation>
        <location evidence="1">Nucleus</location>
    </subcellularLocation>
</comment>
<dbReference type="InterPro" id="IPR051180">
    <property type="entry name" value="IKK"/>
</dbReference>
<keyword evidence="4" id="KW-0963">Cytoplasm</keyword>
<dbReference type="PANTHER" id="PTHR22969:SF17">
    <property type="entry name" value="INHIBITOR OF NUCLEAR FACTOR KAPPA-B KINASE SUBUNIT BETA"/>
    <property type="match status" value="1"/>
</dbReference>
<evidence type="ECO:0000313" key="15">
    <source>
        <dbReference type="EMBL" id="CAB3996865.1"/>
    </source>
</evidence>
<keyword evidence="7" id="KW-0808">Transferase</keyword>
<evidence type="ECO:0000256" key="6">
    <source>
        <dbReference type="ARBA" id="ARBA00022553"/>
    </source>
</evidence>
<evidence type="ECO:0000256" key="1">
    <source>
        <dbReference type="ARBA" id="ARBA00004123"/>
    </source>
</evidence>
<dbReference type="Pfam" id="PF18397">
    <property type="entry name" value="IKBKB_SDD"/>
    <property type="match status" value="1"/>
</dbReference>
<dbReference type="GO" id="GO:0008384">
    <property type="term" value="F:IkappaB kinase activity"/>
    <property type="evidence" value="ECO:0007669"/>
    <property type="project" value="UniProtKB-EC"/>
</dbReference>
<dbReference type="GO" id="GO:0033209">
    <property type="term" value="P:tumor necrosis factor-mediated signaling pathway"/>
    <property type="evidence" value="ECO:0007669"/>
    <property type="project" value="TreeGrafter"/>
</dbReference>
<dbReference type="InterPro" id="IPR000719">
    <property type="entry name" value="Prot_kinase_dom"/>
</dbReference>
<evidence type="ECO:0000313" key="16">
    <source>
        <dbReference type="Proteomes" id="UP001152795"/>
    </source>
</evidence>
<feature type="compositionally biased region" description="Basic and acidic residues" evidence="14">
    <location>
        <begin position="664"/>
        <end position="675"/>
    </location>
</feature>
<keyword evidence="8" id="KW-0547">Nucleotide-binding</keyword>
<feature type="non-terminal residue" evidence="15">
    <location>
        <position position="688"/>
    </location>
</feature>
<organism evidence="15 16">
    <name type="scientific">Paramuricea clavata</name>
    <name type="common">Red gorgonian</name>
    <name type="synonym">Violescent sea-whip</name>
    <dbReference type="NCBI Taxonomy" id="317549"/>
    <lineage>
        <taxon>Eukaryota</taxon>
        <taxon>Metazoa</taxon>
        <taxon>Cnidaria</taxon>
        <taxon>Anthozoa</taxon>
        <taxon>Octocorallia</taxon>
        <taxon>Malacalcyonacea</taxon>
        <taxon>Plexauridae</taxon>
        <taxon>Paramuricea</taxon>
    </lineage>
</organism>
<dbReference type="PROSITE" id="PS50011">
    <property type="entry name" value="PROTEIN_KINASE_DOM"/>
    <property type="match status" value="1"/>
</dbReference>
<dbReference type="EMBL" id="CACRXK020002964">
    <property type="protein sequence ID" value="CAB3996865.1"/>
    <property type="molecule type" value="Genomic_DNA"/>
</dbReference>
<keyword evidence="10" id="KW-0067">ATP-binding</keyword>
<keyword evidence="9 15" id="KW-0418">Kinase</keyword>
<evidence type="ECO:0000256" key="13">
    <source>
        <dbReference type="SAM" id="Coils"/>
    </source>
</evidence>
<gene>
    <name evidence="15" type="ORF">PACLA_8A076675</name>
</gene>
<proteinExistence type="predicted"/>
<dbReference type="PANTHER" id="PTHR22969">
    <property type="entry name" value="IKB KINASE"/>
    <property type="match status" value="1"/>
</dbReference>
<protein>
    <recommendedName>
        <fullName evidence="3">IkappaB kinase</fullName>
        <ecNumber evidence="3">2.7.11.10</ecNumber>
    </recommendedName>
</protein>
<dbReference type="Gene3D" id="3.10.20.90">
    <property type="entry name" value="Phosphatidylinositol 3-kinase Catalytic Subunit, Chain A, domain 1"/>
    <property type="match status" value="1"/>
</dbReference>
<evidence type="ECO:0000256" key="8">
    <source>
        <dbReference type="ARBA" id="ARBA00022741"/>
    </source>
</evidence>
<keyword evidence="6" id="KW-0597">Phosphoprotein</keyword>
<dbReference type="GO" id="GO:0005524">
    <property type="term" value="F:ATP binding"/>
    <property type="evidence" value="ECO:0007669"/>
    <property type="project" value="UniProtKB-KW"/>
</dbReference>
<dbReference type="GO" id="GO:0005634">
    <property type="term" value="C:nucleus"/>
    <property type="evidence" value="ECO:0007669"/>
    <property type="project" value="UniProtKB-SubCell"/>
</dbReference>
<dbReference type="InterPro" id="IPR008271">
    <property type="entry name" value="Ser/Thr_kinase_AS"/>
</dbReference>
<evidence type="ECO:0000256" key="10">
    <source>
        <dbReference type="ARBA" id="ARBA00022840"/>
    </source>
</evidence>
<accession>A0A6S7GZ35</accession>
<dbReference type="Gene3D" id="1.10.510.10">
    <property type="entry name" value="Transferase(Phosphotransferase) domain 1"/>
    <property type="match status" value="1"/>
</dbReference>
<evidence type="ECO:0000256" key="12">
    <source>
        <dbReference type="ARBA" id="ARBA00048789"/>
    </source>
</evidence>